<protein>
    <submittedName>
        <fullName evidence="7">EamA domain-containing membrane protein RarD</fullName>
    </submittedName>
</protein>
<dbReference type="GO" id="GO:0016020">
    <property type="term" value="C:membrane"/>
    <property type="evidence" value="ECO:0007669"/>
    <property type="project" value="UniProtKB-SubCell"/>
</dbReference>
<dbReference type="InterPro" id="IPR037185">
    <property type="entry name" value="EmrE-like"/>
</dbReference>
<dbReference type="AlphaFoldDB" id="A0A1I4NGT3"/>
<proteinExistence type="predicted"/>
<evidence type="ECO:0000259" key="6">
    <source>
        <dbReference type="Pfam" id="PF00892"/>
    </source>
</evidence>
<comment type="subcellular location">
    <subcellularLocation>
        <location evidence="1">Membrane</location>
        <topology evidence="1">Multi-pass membrane protein</topology>
    </subcellularLocation>
</comment>
<feature type="transmembrane region" description="Helical" evidence="5">
    <location>
        <begin position="102"/>
        <end position="123"/>
    </location>
</feature>
<feature type="transmembrane region" description="Helical" evidence="5">
    <location>
        <begin position="252"/>
        <end position="271"/>
    </location>
</feature>
<feature type="transmembrane region" description="Helical" evidence="5">
    <location>
        <begin position="72"/>
        <end position="90"/>
    </location>
</feature>
<evidence type="ECO:0000256" key="1">
    <source>
        <dbReference type="ARBA" id="ARBA00004141"/>
    </source>
</evidence>
<feature type="transmembrane region" description="Helical" evidence="5">
    <location>
        <begin position="277"/>
        <end position="298"/>
    </location>
</feature>
<keyword evidence="3 5" id="KW-1133">Transmembrane helix</keyword>
<name>A0A1I4NGT3_9RHOB</name>
<evidence type="ECO:0000256" key="4">
    <source>
        <dbReference type="ARBA" id="ARBA00023136"/>
    </source>
</evidence>
<reference evidence="7 8" key="1">
    <citation type="submission" date="2016-10" db="EMBL/GenBank/DDBJ databases">
        <authorList>
            <person name="de Groot N.N."/>
        </authorList>
    </citation>
    <scope>NUCLEOTIDE SEQUENCE [LARGE SCALE GENOMIC DNA]</scope>
    <source>
        <strain evidence="7 8">DSM 15283</strain>
    </source>
</reference>
<feature type="domain" description="EamA" evidence="6">
    <location>
        <begin position="17"/>
        <end position="144"/>
    </location>
</feature>
<evidence type="ECO:0000256" key="2">
    <source>
        <dbReference type="ARBA" id="ARBA00022692"/>
    </source>
</evidence>
<dbReference type="STRING" id="254406.SAMN04488042_104189"/>
<dbReference type="Proteomes" id="UP000199144">
    <property type="component" value="Unassembled WGS sequence"/>
</dbReference>
<dbReference type="PANTHER" id="PTHR32322">
    <property type="entry name" value="INNER MEMBRANE TRANSPORTER"/>
    <property type="match status" value="1"/>
</dbReference>
<dbReference type="Pfam" id="PF00892">
    <property type="entry name" value="EamA"/>
    <property type="match status" value="2"/>
</dbReference>
<dbReference type="InterPro" id="IPR000620">
    <property type="entry name" value="EamA_dom"/>
</dbReference>
<dbReference type="PANTHER" id="PTHR32322:SF9">
    <property type="entry name" value="AMINO-ACID METABOLITE EFFLUX PUMP-RELATED"/>
    <property type="match status" value="1"/>
</dbReference>
<feature type="transmembrane region" description="Helical" evidence="5">
    <location>
        <begin position="135"/>
        <end position="153"/>
    </location>
</feature>
<sequence length="306" mass="32293">MSAITQKSLSPSAWAELLLLGLIWGGIFLASRLALNEIGVLTLVAHRVFWATLVLWAVVLMRRLPVPREPRVWGAFLVMGLLNNILPFALLNWAQLSIESGLASIFNATTAIFGVVVAALFFADERLSVRKALGVGLGFLGVATAIGLSNLTHLDPRNLAQLAAVAATLSYAFAGAWARATLNGLSPQVAAAGMLTASSVMILPMAWSVEGPFDFALMPVTWGAIGFASLIATAGAYLLYYRLLAVAGSGNLLLVTLLIPPFAICLGWLVLGETVAPRALIGFALLALGLAVIDGRVFRIFSAKPV</sequence>
<feature type="transmembrane region" description="Helical" evidence="5">
    <location>
        <begin position="189"/>
        <end position="209"/>
    </location>
</feature>
<evidence type="ECO:0000256" key="5">
    <source>
        <dbReference type="SAM" id="Phobius"/>
    </source>
</evidence>
<evidence type="ECO:0000256" key="3">
    <source>
        <dbReference type="ARBA" id="ARBA00022989"/>
    </source>
</evidence>
<organism evidence="7 8">
    <name type="scientific">Shimia aestuarii</name>
    <dbReference type="NCBI Taxonomy" id="254406"/>
    <lineage>
        <taxon>Bacteria</taxon>
        <taxon>Pseudomonadati</taxon>
        <taxon>Pseudomonadota</taxon>
        <taxon>Alphaproteobacteria</taxon>
        <taxon>Rhodobacterales</taxon>
        <taxon>Roseobacteraceae</taxon>
    </lineage>
</organism>
<keyword evidence="2 5" id="KW-0812">Transmembrane</keyword>
<dbReference type="SUPFAM" id="SSF103481">
    <property type="entry name" value="Multidrug resistance efflux transporter EmrE"/>
    <property type="match status" value="2"/>
</dbReference>
<accession>A0A1I4NGT3</accession>
<keyword evidence="4 5" id="KW-0472">Membrane</keyword>
<feature type="transmembrane region" description="Helical" evidence="5">
    <location>
        <begin position="12"/>
        <end position="34"/>
    </location>
</feature>
<dbReference type="EMBL" id="FOTQ01000004">
    <property type="protein sequence ID" value="SFM14782.1"/>
    <property type="molecule type" value="Genomic_DNA"/>
</dbReference>
<dbReference type="InterPro" id="IPR050638">
    <property type="entry name" value="AA-Vitamin_Transporters"/>
</dbReference>
<evidence type="ECO:0000313" key="7">
    <source>
        <dbReference type="EMBL" id="SFM14782.1"/>
    </source>
</evidence>
<feature type="transmembrane region" description="Helical" evidence="5">
    <location>
        <begin position="215"/>
        <end position="240"/>
    </location>
</feature>
<dbReference type="RefSeq" id="WP_093094069.1">
    <property type="nucleotide sequence ID" value="NZ_FOTQ01000004.1"/>
</dbReference>
<feature type="transmembrane region" description="Helical" evidence="5">
    <location>
        <begin position="159"/>
        <end position="177"/>
    </location>
</feature>
<gene>
    <name evidence="7" type="ORF">SAMN04488042_104189</name>
</gene>
<evidence type="ECO:0000313" key="8">
    <source>
        <dbReference type="Proteomes" id="UP000199144"/>
    </source>
</evidence>
<feature type="domain" description="EamA" evidence="6">
    <location>
        <begin position="160"/>
        <end position="293"/>
    </location>
</feature>
<keyword evidence="8" id="KW-1185">Reference proteome</keyword>
<dbReference type="OrthoDB" id="9810556at2"/>
<feature type="transmembrane region" description="Helical" evidence="5">
    <location>
        <begin position="40"/>
        <end position="60"/>
    </location>
</feature>